<dbReference type="RefSeq" id="WP_013790926.1">
    <property type="nucleotide sequence ID" value="NC_015556.1"/>
</dbReference>
<keyword evidence="2" id="KW-1185">Reference proteome</keyword>
<dbReference type="eggNOG" id="COG3782">
    <property type="taxonomic scope" value="Bacteria"/>
</dbReference>
<proteinExistence type="predicted"/>
<organism evidence="1 2">
    <name type="scientific">Pseudomonas fulva (strain 12-X)</name>
    <dbReference type="NCBI Taxonomy" id="743720"/>
    <lineage>
        <taxon>Bacteria</taxon>
        <taxon>Pseudomonadati</taxon>
        <taxon>Pseudomonadota</taxon>
        <taxon>Gammaproteobacteria</taxon>
        <taxon>Pseudomonadales</taxon>
        <taxon>Pseudomonadaceae</taxon>
        <taxon>Pseudomonas</taxon>
    </lineage>
</organism>
<evidence type="ECO:0000313" key="2">
    <source>
        <dbReference type="Proteomes" id="UP000000686"/>
    </source>
</evidence>
<evidence type="ECO:0000313" key="1">
    <source>
        <dbReference type="EMBL" id="AEF21795.1"/>
    </source>
</evidence>
<dbReference type="EMBL" id="CP002727">
    <property type="protein sequence ID" value="AEF21795.1"/>
    <property type="molecule type" value="Genomic_DNA"/>
</dbReference>
<dbReference type="InterPro" id="IPR015003">
    <property type="entry name" value="DUF1853"/>
</dbReference>
<reference evidence="1 2" key="1">
    <citation type="submission" date="2011-04" db="EMBL/GenBank/DDBJ databases">
        <title>Complete sequence of Pseudomonas fulva 12-X.</title>
        <authorList>
            <consortium name="US DOE Joint Genome Institute"/>
            <person name="Lucas S."/>
            <person name="Han J."/>
            <person name="Lapidus A."/>
            <person name="Cheng J.-F."/>
            <person name="Goodwin L."/>
            <person name="Pitluck S."/>
            <person name="Peters L."/>
            <person name="Mikhailova N."/>
            <person name="Pagani I."/>
            <person name="Davenport K."/>
            <person name="Han C."/>
            <person name="Tapia R."/>
            <person name="Land M."/>
            <person name="Hauser L."/>
            <person name="Kyrpides N."/>
            <person name="Ivanova N."/>
            <person name="Pagani I."/>
            <person name="Lcollab F.I."/>
            <person name="Woyke T."/>
        </authorList>
    </citation>
    <scope>NUCLEOTIDE SEQUENCE [LARGE SCALE GENOMIC DNA]</scope>
    <source>
        <strain evidence="2">12-X</strain>
    </source>
</reference>
<dbReference type="HOGENOM" id="CLU_053324_0_0_6"/>
<dbReference type="KEGG" id="pfv:Psefu_1822"/>
<protein>
    <recommendedName>
        <fullName evidence="3">Cobalt chelatase</fullName>
    </recommendedName>
</protein>
<accession>F6AK81</accession>
<evidence type="ECO:0008006" key="3">
    <source>
        <dbReference type="Google" id="ProtNLM"/>
    </source>
</evidence>
<sequence>MGEGTLRQQTLTLVGLKAYAAAMSPFASFVDLPHHLSEPAVRDLAWTLLSPPLLAHTPWPQRHPLIDSAWAAEPELLADWLKRQDQDSHALHEWLSRSSVRRLGLYYERLWQFALQAAPGIEVLAANLPIRQGGHTLGELDLLLRDASGVHHVELAIKLYLGQPPGAAERWIGPGGRDRLDLKLDHLATHQLPLSASPEARQTLQALTDAPIQASMWLGGYLFYPHGLDHPPPPGAETTHLRGRWLHRRQWAALQAEHDDAHWQPLPRSEWLAQAKLPEAQGWSDLQLQNWLQALPPDAGAQLLVDLQPDGNGALAERQRIFLVADEWPASGTEPSGAPPSAR</sequence>
<gene>
    <name evidence="1" type="ordered locus">Psefu_1822</name>
</gene>
<dbReference type="AlphaFoldDB" id="F6AK81"/>
<dbReference type="Proteomes" id="UP000000686">
    <property type="component" value="Chromosome"/>
</dbReference>
<dbReference type="STRING" id="743720.Psefu_1822"/>
<dbReference type="Pfam" id="PF08907">
    <property type="entry name" value="DUF1853"/>
    <property type="match status" value="1"/>
</dbReference>
<name>F6AK81_PSEF1</name>